<evidence type="ECO:0000313" key="3">
    <source>
        <dbReference type="Proteomes" id="UP000006844"/>
    </source>
</evidence>
<name>E8V218_TERSS</name>
<feature type="compositionally biased region" description="Basic and acidic residues" evidence="1">
    <location>
        <begin position="28"/>
        <end position="54"/>
    </location>
</feature>
<gene>
    <name evidence="2" type="ordered locus">AciPR4_3826</name>
</gene>
<dbReference type="STRING" id="401053.AciPR4_3826"/>
<dbReference type="Proteomes" id="UP000006844">
    <property type="component" value="Chromosome"/>
</dbReference>
<organism evidence="2 3">
    <name type="scientific">Terriglobus saanensis (strain ATCC BAA-1853 / DSM 23119 / SP1PR4)</name>
    <dbReference type="NCBI Taxonomy" id="401053"/>
    <lineage>
        <taxon>Bacteria</taxon>
        <taxon>Pseudomonadati</taxon>
        <taxon>Acidobacteriota</taxon>
        <taxon>Terriglobia</taxon>
        <taxon>Terriglobales</taxon>
        <taxon>Acidobacteriaceae</taxon>
        <taxon>Terriglobus</taxon>
    </lineage>
</organism>
<dbReference type="HOGENOM" id="CLU_3048903_0_0_0"/>
<dbReference type="AlphaFoldDB" id="E8V218"/>
<accession>E8V218</accession>
<dbReference type="KEGG" id="tsa:AciPR4_3826"/>
<sequence length="54" mass="6039">MSQSNDARVSQTTNIPEHNAATAAASHNKGEHLTAHEQTKRDEEAARQREEQKK</sequence>
<dbReference type="RefSeq" id="WP_013570305.1">
    <property type="nucleotide sequence ID" value="NC_014963.1"/>
</dbReference>
<protein>
    <submittedName>
        <fullName evidence="2">Uncharacterized protein</fullName>
    </submittedName>
</protein>
<feature type="region of interest" description="Disordered" evidence="1">
    <location>
        <begin position="1"/>
        <end position="54"/>
    </location>
</feature>
<reference evidence="2 3" key="1">
    <citation type="journal article" date="2012" name="Stand. Genomic Sci.">
        <title>Complete genome sequence of Terriglobus saanensis type strain SP1PR4(T), an Acidobacteria from tundra soil.</title>
        <authorList>
            <person name="Rawat S.R."/>
            <person name="Mannisto M.K."/>
            <person name="Starovoytov V."/>
            <person name="Goodwin L."/>
            <person name="Nolan M."/>
            <person name="Hauser L."/>
            <person name="Land M."/>
            <person name="Davenport K.W."/>
            <person name="Woyke T."/>
            <person name="Haggblom M.M."/>
        </authorList>
    </citation>
    <scope>NUCLEOTIDE SEQUENCE</scope>
    <source>
        <strain evidence="3">ATCC BAA-1853 / DSM 23119 / SP1PR4</strain>
    </source>
</reference>
<keyword evidence="3" id="KW-1185">Reference proteome</keyword>
<proteinExistence type="predicted"/>
<evidence type="ECO:0000313" key="2">
    <source>
        <dbReference type="EMBL" id="ADV84575.1"/>
    </source>
</evidence>
<dbReference type="EMBL" id="CP002467">
    <property type="protein sequence ID" value="ADV84575.1"/>
    <property type="molecule type" value="Genomic_DNA"/>
</dbReference>
<evidence type="ECO:0000256" key="1">
    <source>
        <dbReference type="SAM" id="MobiDB-lite"/>
    </source>
</evidence>
<feature type="compositionally biased region" description="Polar residues" evidence="1">
    <location>
        <begin position="1"/>
        <end position="16"/>
    </location>
</feature>